<feature type="transmembrane region" description="Helical" evidence="3">
    <location>
        <begin position="256"/>
        <end position="277"/>
    </location>
</feature>
<dbReference type="Gene3D" id="3.40.30.10">
    <property type="entry name" value="Glutaredoxin"/>
    <property type="match status" value="1"/>
</dbReference>
<comment type="similarity">
    <text evidence="1">Belongs to the SCO1/2 family.</text>
</comment>
<dbReference type="SUPFAM" id="SSF52833">
    <property type="entry name" value="Thioredoxin-like"/>
    <property type="match status" value="1"/>
</dbReference>
<evidence type="ECO:0000256" key="2">
    <source>
        <dbReference type="SAM" id="MobiDB-lite"/>
    </source>
</evidence>
<organism evidence="4 5">
    <name type="scientific">Thermogemmata fonticola</name>
    <dbReference type="NCBI Taxonomy" id="2755323"/>
    <lineage>
        <taxon>Bacteria</taxon>
        <taxon>Pseudomonadati</taxon>
        <taxon>Planctomycetota</taxon>
        <taxon>Planctomycetia</taxon>
        <taxon>Gemmatales</taxon>
        <taxon>Gemmataceae</taxon>
        <taxon>Thermogemmata</taxon>
    </lineage>
</organism>
<evidence type="ECO:0000256" key="3">
    <source>
        <dbReference type="SAM" id="Phobius"/>
    </source>
</evidence>
<dbReference type="InterPro" id="IPR036249">
    <property type="entry name" value="Thioredoxin-like_sf"/>
</dbReference>
<gene>
    <name evidence="4" type="ORF">H0921_08010</name>
</gene>
<dbReference type="PANTHER" id="PTHR12151:SF8">
    <property type="entry name" value="THIOREDOXIN DOMAIN-CONTAINING PROTEIN"/>
    <property type="match status" value="1"/>
</dbReference>
<proteinExistence type="inferred from homology"/>
<name>A0A7V8VDZ6_9BACT</name>
<keyword evidence="3" id="KW-0812">Transmembrane</keyword>
<dbReference type="InterPro" id="IPR003782">
    <property type="entry name" value="SCO1/SenC"/>
</dbReference>
<dbReference type="PANTHER" id="PTHR12151">
    <property type="entry name" value="ELECTRON TRANSPORT PROTIN SCO1/SENC FAMILY MEMBER"/>
    <property type="match status" value="1"/>
</dbReference>
<feature type="region of interest" description="Disordered" evidence="2">
    <location>
        <begin position="294"/>
        <end position="323"/>
    </location>
</feature>
<keyword evidence="3" id="KW-0472">Membrane</keyword>
<keyword evidence="3" id="KW-1133">Transmembrane helix</keyword>
<dbReference type="CDD" id="cd02968">
    <property type="entry name" value="SCO"/>
    <property type="match status" value="1"/>
</dbReference>
<keyword evidence="5" id="KW-1185">Reference proteome</keyword>
<reference evidence="4 5" key="1">
    <citation type="submission" date="2020-07" db="EMBL/GenBank/DDBJ databases">
        <title>Thermogemmata thermophila gen. nov., sp. nov., a novel moderate thermophilic planctomycete from a Kamchatka hot spring.</title>
        <authorList>
            <person name="Elcheninov A.G."/>
            <person name="Podosokorskaya O.A."/>
            <person name="Kovaleva O.L."/>
            <person name="Novikov A."/>
            <person name="Bonch-Osmolovskaya E.A."/>
            <person name="Toshchakov S.V."/>
            <person name="Kublanov I.V."/>
        </authorList>
    </citation>
    <scope>NUCLEOTIDE SEQUENCE [LARGE SCALE GENOMIC DNA]</scope>
    <source>
        <strain evidence="4 5">2918</strain>
    </source>
</reference>
<evidence type="ECO:0000313" key="4">
    <source>
        <dbReference type="EMBL" id="MBA2226105.1"/>
    </source>
</evidence>
<protein>
    <submittedName>
        <fullName evidence="4">SCO family protein</fullName>
    </submittedName>
</protein>
<evidence type="ECO:0000256" key="1">
    <source>
        <dbReference type="ARBA" id="ARBA00010996"/>
    </source>
</evidence>
<dbReference type="RefSeq" id="WP_194537531.1">
    <property type="nucleotide sequence ID" value="NZ_JACEFB010000004.1"/>
</dbReference>
<comment type="caution">
    <text evidence="4">The sequence shown here is derived from an EMBL/GenBank/DDBJ whole genome shotgun (WGS) entry which is preliminary data.</text>
</comment>
<accession>A0A7V8VDZ6</accession>
<evidence type="ECO:0000313" key="5">
    <source>
        <dbReference type="Proteomes" id="UP000542342"/>
    </source>
</evidence>
<dbReference type="Proteomes" id="UP000542342">
    <property type="component" value="Unassembled WGS sequence"/>
</dbReference>
<dbReference type="EMBL" id="JACEFB010000004">
    <property type="protein sequence ID" value="MBA2226105.1"/>
    <property type="molecule type" value="Genomic_DNA"/>
</dbReference>
<sequence length="323" mass="35547">MLRGFFGLLIVLMVAALFAIARAQPRVEAGVDERIGVQVPLDLPLRDEQDQPITLRECMAGKPTILVPMYYRCPMNCNLILRGLVETLREMPQNFSVGQQFHVVCLSFDHREHGDLARAKKEVTLQEYGRPGAESGWRFLTGSQESIAQTMDAIGYRFEFDKAYKEYNHPSAIILLSPQGLTTRYFYGFKYDGEIPVQGDMIELPDGTRKVPTTTLRLSIIEAAEGKGGSVLDRLILLCYRFDHLNKGYSLNVLRVVQFGGLLTLGLLIVGVGLALWRERRQAPAAATLAAVRNPPAVGPSVGSPWASPQPDSSDGKPSGGSA</sequence>
<dbReference type="AlphaFoldDB" id="A0A7V8VDZ6"/>